<dbReference type="SFLD" id="SFLDS00003">
    <property type="entry name" value="Haloacid_Dehalogenase"/>
    <property type="match status" value="1"/>
</dbReference>
<organism evidence="1 2">
    <name type="scientific">Lachnoclostridium phytofermentans</name>
    <dbReference type="NCBI Taxonomy" id="66219"/>
    <lineage>
        <taxon>Bacteria</taxon>
        <taxon>Bacillati</taxon>
        <taxon>Bacillota</taxon>
        <taxon>Clostridia</taxon>
        <taxon>Lachnospirales</taxon>
        <taxon>Lachnospiraceae</taxon>
    </lineage>
</organism>
<dbReference type="SFLD" id="SFLDG01129">
    <property type="entry name" value="C1.5:_HAD__Beta-PGM__Phosphata"/>
    <property type="match status" value="1"/>
</dbReference>
<dbReference type="InterPro" id="IPR041492">
    <property type="entry name" value="HAD_2"/>
</dbReference>
<protein>
    <submittedName>
        <fullName evidence="1">HAD family hydrolase</fullName>
    </submittedName>
</protein>
<dbReference type="Gene3D" id="1.10.150.240">
    <property type="entry name" value="Putative phosphatase, domain 2"/>
    <property type="match status" value="1"/>
</dbReference>
<dbReference type="PANTHER" id="PTHR43434">
    <property type="entry name" value="PHOSPHOGLYCOLATE PHOSPHATASE"/>
    <property type="match status" value="1"/>
</dbReference>
<dbReference type="Pfam" id="PF13419">
    <property type="entry name" value="HAD_2"/>
    <property type="match status" value="1"/>
</dbReference>
<evidence type="ECO:0000313" key="1">
    <source>
        <dbReference type="EMBL" id="HCL03675.1"/>
    </source>
</evidence>
<dbReference type="GO" id="GO:0008967">
    <property type="term" value="F:phosphoglycolate phosphatase activity"/>
    <property type="evidence" value="ECO:0007669"/>
    <property type="project" value="TreeGrafter"/>
</dbReference>
<dbReference type="NCBIfam" id="TIGR01549">
    <property type="entry name" value="HAD-SF-IA-v1"/>
    <property type="match status" value="1"/>
</dbReference>
<dbReference type="GO" id="GO:0006281">
    <property type="term" value="P:DNA repair"/>
    <property type="evidence" value="ECO:0007669"/>
    <property type="project" value="TreeGrafter"/>
</dbReference>
<gene>
    <name evidence="1" type="ORF">DHW61_14940</name>
</gene>
<dbReference type="PANTHER" id="PTHR43434:SF1">
    <property type="entry name" value="PHOSPHOGLYCOLATE PHOSPHATASE"/>
    <property type="match status" value="1"/>
</dbReference>
<comment type="caution">
    <text evidence="1">The sequence shown here is derived from an EMBL/GenBank/DDBJ whole genome shotgun (WGS) entry which is preliminary data.</text>
</comment>
<dbReference type="SUPFAM" id="SSF56784">
    <property type="entry name" value="HAD-like"/>
    <property type="match status" value="1"/>
</dbReference>
<dbReference type="AlphaFoldDB" id="A0A3D2XAX3"/>
<accession>A0A3D2XAX3</accession>
<dbReference type="Gene3D" id="3.40.50.1000">
    <property type="entry name" value="HAD superfamily/HAD-like"/>
    <property type="match status" value="1"/>
</dbReference>
<dbReference type="InterPro" id="IPR023214">
    <property type="entry name" value="HAD_sf"/>
</dbReference>
<evidence type="ECO:0000313" key="2">
    <source>
        <dbReference type="Proteomes" id="UP000262969"/>
    </source>
</evidence>
<name>A0A3D2XAX3_9FIRM</name>
<reference evidence="1 2" key="1">
    <citation type="journal article" date="2018" name="Nat. Biotechnol.">
        <title>A standardized bacterial taxonomy based on genome phylogeny substantially revises the tree of life.</title>
        <authorList>
            <person name="Parks D.H."/>
            <person name="Chuvochina M."/>
            <person name="Waite D.W."/>
            <person name="Rinke C."/>
            <person name="Skarshewski A."/>
            <person name="Chaumeil P.A."/>
            <person name="Hugenholtz P."/>
        </authorList>
    </citation>
    <scope>NUCLEOTIDE SEQUENCE [LARGE SCALE GENOMIC DNA]</scope>
    <source>
        <strain evidence="1">UBA11728</strain>
    </source>
</reference>
<dbReference type="InterPro" id="IPR050155">
    <property type="entry name" value="HAD-like_hydrolase_sf"/>
</dbReference>
<dbReference type="InterPro" id="IPR006439">
    <property type="entry name" value="HAD-SF_hydro_IA"/>
</dbReference>
<keyword evidence="1" id="KW-0378">Hydrolase</keyword>
<dbReference type="EMBL" id="DPVV01000494">
    <property type="protein sequence ID" value="HCL03675.1"/>
    <property type="molecule type" value="Genomic_DNA"/>
</dbReference>
<dbReference type="Proteomes" id="UP000262969">
    <property type="component" value="Unassembled WGS sequence"/>
</dbReference>
<dbReference type="InterPro" id="IPR036412">
    <property type="entry name" value="HAD-like_sf"/>
</dbReference>
<dbReference type="InterPro" id="IPR023198">
    <property type="entry name" value="PGP-like_dom2"/>
</dbReference>
<proteinExistence type="predicted"/>
<sequence>MKLKAILWDYDGTLVDSTKKNIRVTKEILKHFIPEIKQHMPIALTSIDEYQKANYRYKNWKELYEHAYGLTMEQIEEAGKLWSPYQLQDDSNAELFEGLLDIIPRLPVKSQGICSQNSAQNIEKTLASYGLASFFPVIIGVDEVGFGEQKPNPSGYLKCLSKLGVDYEDSILVYIGDHAEDVVFAKNAEKCLLEYLREKNKISTVKIITIGVNYSGSDATTWAVKPDYVVTSPKEIECIITEINKN</sequence>